<proteinExistence type="predicted"/>
<comment type="caution">
    <text evidence="1">The sequence shown here is derived from an EMBL/GenBank/DDBJ whole genome shotgun (WGS) entry which is preliminary data.</text>
</comment>
<dbReference type="Pfam" id="PF10294">
    <property type="entry name" value="Methyltransf_16"/>
    <property type="match status" value="1"/>
</dbReference>
<protein>
    <recommendedName>
        <fullName evidence="3">Calmodulin-lysine N-methyltransferase</fullName>
    </recommendedName>
</protein>
<dbReference type="Proteomes" id="UP000789595">
    <property type="component" value="Unassembled WGS sequence"/>
</dbReference>
<reference evidence="1" key="1">
    <citation type="submission" date="2021-11" db="EMBL/GenBank/DDBJ databases">
        <authorList>
            <consortium name="Genoscope - CEA"/>
            <person name="William W."/>
        </authorList>
    </citation>
    <scope>NUCLEOTIDE SEQUENCE</scope>
</reference>
<dbReference type="Gene3D" id="3.40.50.150">
    <property type="entry name" value="Vaccinia Virus protein VP39"/>
    <property type="match status" value="1"/>
</dbReference>
<dbReference type="InterPro" id="IPR019410">
    <property type="entry name" value="Methyltransf_16"/>
</dbReference>
<gene>
    <name evidence="1" type="ORF">PECAL_4P16280</name>
</gene>
<accession>A0A8J2SW00</accession>
<dbReference type="InterPro" id="IPR029063">
    <property type="entry name" value="SAM-dependent_MTases_sf"/>
</dbReference>
<sequence length="262" mass="28071">MITQVTLYTAIGTSLALHWGSTHRLPQKTLRRATLIEDIQISDEAEALHVLRVDLGGELGAVRLHAPVSRLTRWPAGDIWPAGRALATRLSAEPGLVRGRRVLELGTGLGVAGIAAADAGARHVFLSDIDASAVKLALRSHAELGRSPGRVSGARIDFARGGWPAAIRAGADDTDVVIASDVLYSERQAPALARFLADYLADRPHGKGYVMNPLARDKARIGFAFMEEARAFGLHVEAEEYASRASGAADMQLIKVENTRSE</sequence>
<dbReference type="SUPFAM" id="SSF53335">
    <property type="entry name" value="S-adenosyl-L-methionine-dependent methyltransferases"/>
    <property type="match status" value="1"/>
</dbReference>
<name>A0A8J2SW00_9STRA</name>
<evidence type="ECO:0000313" key="1">
    <source>
        <dbReference type="EMBL" id="CAH0374354.1"/>
    </source>
</evidence>
<keyword evidence="2" id="KW-1185">Reference proteome</keyword>
<dbReference type="EMBL" id="CAKKNE010000004">
    <property type="protein sequence ID" value="CAH0374354.1"/>
    <property type="molecule type" value="Genomic_DNA"/>
</dbReference>
<evidence type="ECO:0008006" key="3">
    <source>
        <dbReference type="Google" id="ProtNLM"/>
    </source>
</evidence>
<dbReference type="OrthoDB" id="194386at2759"/>
<dbReference type="AlphaFoldDB" id="A0A8J2SW00"/>
<evidence type="ECO:0000313" key="2">
    <source>
        <dbReference type="Proteomes" id="UP000789595"/>
    </source>
</evidence>
<dbReference type="PANTHER" id="PTHR14614:SF132">
    <property type="entry name" value="PROTEIN-LYSINE METHYLTRANSFERASE C42C1.13"/>
    <property type="match status" value="1"/>
</dbReference>
<organism evidence="1 2">
    <name type="scientific">Pelagomonas calceolata</name>
    <dbReference type="NCBI Taxonomy" id="35677"/>
    <lineage>
        <taxon>Eukaryota</taxon>
        <taxon>Sar</taxon>
        <taxon>Stramenopiles</taxon>
        <taxon>Ochrophyta</taxon>
        <taxon>Pelagophyceae</taxon>
        <taxon>Pelagomonadales</taxon>
        <taxon>Pelagomonadaceae</taxon>
        <taxon>Pelagomonas</taxon>
    </lineage>
</organism>
<dbReference type="PANTHER" id="PTHR14614">
    <property type="entry name" value="HEPATOCELLULAR CARCINOMA-ASSOCIATED ANTIGEN"/>
    <property type="match status" value="1"/>
</dbReference>